<dbReference type="PANTHER" id="PTHR33653">
    <property type="entry name" value="RIBONUCLEASE VAPC2"/>
    <property type="match status" value="1"/>
</dbReference>
<dbReference type="HAMAP" id="MF_00265">
    <property type="entry name" value="VapC_Nob1"/>
    <property type="match status" value="1"/>
</dbReference>
<comment type="similarity">
    <text evidence="7 8">Belongs to the PINc/VapC protein family.</text>
</comment>
<protein>
    <recommendedName>
        <fullName evidence="8">Ribonuclease VapC</fullName>
        <shortName evidence="8">RNase VapC</shortName>
        <ecNumber evidence="8">3.1.-.-</ecNumber>
    </recommendedName>
    <alternativeName>
        <fullName evidence="8">Toxin VapC</fullName>
    </alternativeName>
</protein>
<keyword evidence="5 8" id="KW-0378">Hydrolase</keyword>
<comment type="function">
    <text evidence="8">Toxic component of a toxin-antitoxin (TA) system. An RNase.</text>
</comment>
<dbReference type="CDD" id="cd18745">
    <property type="entry name" value="PIN_VapC4-5_FitB-like"/>
    <property type="match status" value="1"/>
</dbReference>
<dbReference type="EC" id="3.1.-.-" evidence="8"/>
<keyword evidence="3 8" id="KW-0540">Nuclease</keyword>
<evidence type="ECO:0000256" key="1">
    <source>
        <dbReference type="ARBA" id="ARBA00001946"/>
    </source>
</evidence>
<dbReference type="InterPro" id="IPR022907">
    <property type="entry name" value="VapC_family"/>
</dbReference>
<dbReference type="Pfam" id="PF01850">
    <property type="entry name" value="PIN"/>
    <property type="match status" value="1"/>
</dbReference>
<evidence type="ECO:0000256" key="6">
    <source>
        <dbReference type="ARBA" id="ARBA00022842"/>
    </source>
</evidence>
<keyword evidence="6 8" id="KW-0460">Magnesium</keyword>
<keyword evidence="2 8" id="KW-1277">Toxin-antitoxin system</keyword>
<feature type="binding site" evidence="8">
    <location>
        <position position="96"/>
    </location>
    <ligand>
        <name>Mg(2+)</name>
        <dbReference type="ChEBI" id="CHEBI:18420"/>
    </ligand>
</feature>
<dbReference type="GO" id="GO:0090729">
    <property type="term" value="F:toxin activity"/>
    <property type="evidence" value="ECO:0007669"/>
    <property type="project" value="UniProtKB-KW"/>
</dbReference>
<reference evidence="10" key="1">
    <citation type="submission" date="2019-02" db="EMBL/GenBank/DDBJ databases">
        <authorList>
            <person name="Gruber-Vodicka R. H."/>
            <person name="Seah K. B. B."/>
        </authorList>
    </citation>
    <scope>NUCLEOTIDE SEQUENCE</scope>
    <source>
        <strain evidence="10">BECK_BZ131</strain>
    </source>
</reference>
<evidence type="ECO:0000256" key="5">
    <source>
        <dbReference type="ARBA" id="ARBA00022801"/>
    </source>
</evidence>
<dbReference type="EMBL" id="CAADFE010000092">
    <property type="protein sequence ID" value="VFJ75884.1"/>
    <property type="molecule type" value="Genomic_DNA"/>
</dbReference>
<dbReference type="InterPro" id="IPR029060">
    <property type="entry name" value="PIN-like_dom_sf"/>
</dbReference>
<keyword evidence="8" id="KW-0800">Toxin</keyword>
<feature type="binding site" evidence="8">
    <location>
        <position position="5"/>
    </location>
    <ligand>
        <name>Mg(2+)</name>
        <dbReference type="ChEBI" id="CHEBI:18420"/>
    </ligand>
</feature>
<evidence type="ECO:0000259" key="9">
    <source>
        <dbReference type="Pfam" id="PF01850"/>
    </source>
</evidence>
<dbReference type="GO" id="GO:0016787">
    <property type="term" value="F:hydrolase activity"/>
    <property type="evidence" value="ECO:0007669"/>
    <property type="project" value="UniProtKB-KW"/>
</dbReference>
<dbReference type="InterPro" id="IPR002716">
    <property type="entry name" value="PIN_dom"/>
</dbReference>
<evidence type="ECO:0000256" key="2">
    <source>
        <dbReference type="ARBA" id="ARBA00022649"/>
    </source>
</evidence>
<keyword evidence="4 8" id="KW-0479">Metal-binding</keyword>
<evidence type="ECO:0000256" key="7">
    <source>
        <dbReference type="ARBA" id="ARBA00038093"/>
    </source>
</evidence>
<comment type="cofactor">
    <cofactor evidence="1 8">
        <name>Mg(2+)</name>
        <dbReference type="ChEBI" id="CHEBI:18420"/>
    </cofactor>
</comment>
<dbReference type="AlphaFoldDB" id="A0A450U0R0"/>
<dbReference type="SUPFAM" id="SSF88723">
    <property type="entry name" value="PIN domain-like"/>
    <property type="match status" value="1"/>
</dbReference>
<name>A0A450U0R0_9GAMM</name>
<dbReference type="PANTHER" id="PTHR33653:SF1">
    <property type="entry name" value="RIBONUCLEASE VAPC2"/>
    <property type="match status" value="1"/>
</dbReference>
<accession>A0A450U0R0</accession>
<evidence type="ECO:0000313" key="10">
    <source>
        <dbReference type="EMBL" id="VFJ75884.1"/>
    </source>
</evidence>
<dbReference type="GO" id="GO:0004540">
    <property type="term" value="F:RNA nuclease activity"/>
    <property type="evidence" value="ECO:0007669"/>
    <property type="project" value="InterPro"/>
</dbReference>
<keyword evidence="10" id="KW-0255">Endonuclease</keyword>
<dbReference type="GO" id="GO:0004519">
    <property type="term" value="F:endonuclease activity"/>
    <property type="evidence" value="ECO:0007669"/>
    <property type="project" value="UniProtKB-KW"/>
</dbReference>
<dbReference type="GO" id="GO:0000287">
    <property type="term" value="F:magnesium ion binding"/>
    <property type="evidence" value="ECO:0007669"/>
    <property type="project" value="UniProtKB-UniRule"/>
</dbReference>
<gene>
    <name evidence="8" type="primary">vapC</name>
    <name evidence="10" type="ORF">BECKFW1821C_GA0114237_109210</name>
</gene>
<feature type="domain" description="PIN" evidence="9">
    <location>
        <begin position="2"/>
        <end position="123"/>
    </location>
</feature>
<evidence type="ECO:0000256" key="3">
    <source>
        <dbReference type="ARBA" id="ARBA00022722"/>
    </source>
</evidence>
<sequence length="130" mass="14224">MYLLDTNTLIYFFKGLGNVGKTLLSKSPRDIAIPSIVLYELEVGIAKSNHPGKRKKQLYSLVSHIAVLPFTPKEAAASAAIRVTLENRGVPMGPLDNLIAGTALCSNAVLVTHNTKEFSRIKGLNIEDWF</sequence>
<organism evidence="10">
    <name type="scientific">Candidatus Kentrum sp. FW</name>
    <dbReference type="NCBI Taxonomy" id="2126338"/>
    <lineage>
        <taxon>Bacteria</taxon>
        <taxon>Pseudomonadati</taxon>
        <taxon>Pseudomonadota</taxon>
        <taxon>Gammaproteobacteria</taxon>
        <taxon>Candidatus Kentrum</taxon>
    </lineage>
</organism>
<evidence type="ECO:0000256" key="4">
    <source>
        <dbReference type="ARBA" id="ARBA00022723"/>
    </source>
</evidence>
<evidence type="ECO:0000256" key="8">
    <source>
        <dbReference type="HAMAP-Rule" id="MF_00265"/>
    </source>
</evidence>
<dbReference type="InterPro" id="IPR050556">
    <property type="entry name" value="Type_II_TA_system_RNase"/>
</dbReference>
<proteinExistence type="inferred from homology"/>
<dbReference type="Gene3D" id="3.40.50.1010">
    <property type="entry name" value="5'-nuclease"/>
    <property type="match status" value="1"/>
</dbReference>